<dbReference type="InterPro" id="IPR000719">
    <property type="entry name" value="Prot_kinase_dom"/>
</dbReference>
<name>A0A9N8KHJ7_9PEZI</name>
<dbReference type="AlphaFoldDB" id="A0A9N8KHJ7"/>
<dbReference type="SUPFAM" id="SSF56112">
    <property type="entry name" value="Protein kinase-like (PK-like)"/>
    <property type="match status" value="1"/>
</dbReference>
<dbReference type="Gene3D" id="3.30.200.20">
    <property type="entry name" value="Phosphorylase Kinase, domain 1"/>
    <property type="match status" value="1"/>
</dbReference>
<keyword evidence="4" id="KW-1185">Reference proteome</keyword>
<protein>
    <recommendedName>
        <fullName evidence="2">Protein kinase domain-containing protein</fullName>
    </recommendedName>
</protein>
<dbReference type="Proteomes" id="UP000745764">
    <property type="component" value="Unassembled WGS sequence"/>
</dbReference>
<dbReference type="InterPro" id="IPR008271">
    <property type="entry name" value="Ser/Thr_kinase_AS"/>
</dbReference>
<evidence type="ECO:0000313" key="4">
    <source>
        <dbReference type="Proteomes" id="UP000745764"/>
    </source>
</evidence>
<evidence type="ECO:0000313" key="3">
    <source>
        <dbReference type="EMBL" id="CAD0109821.1"/>
    </source>
</evidence>
<dbReference type="Pfam" id="PF00069">
    <property type="entry name" value="Pkinase"/>
    <property type="match status" value="1"/>
</dbReference>
<dbReference type="GO" id="GO:0004674">
    <property type="term" value="F:protein serine/threonine kinase activity"/>
    <property type="evidence" value="ECO:0007669"/>
    <property type="project" value="TreeGrafter"/>
</dbReference>
<keyword evidence="1" id="KW-0175">Coiled coil</keyword>
<sequence length="380" mass="43477">MSRYKRASDLTLAQYHESLPKFHWLGKEGSVGPIVTENYEPIPEHLGNYLGRVLNWSDRSYVALVQLVTEDGKEDLVAAKIMQSSSNKEKLTNELKILQNLRHKHIAAVLGNFSTDGGKDETHYGLLVFPLVAKDLQDLLEAISKHNESHEKEGAPWPLHQHTHKLLPYFACLCETVLFLHNQDRPIKHRDIKPANILIDRFDNVILADFDISKAYDDVKNAITYGSLDGTIMYSSKDVWKTSKQSDPEGSKRGLEWDVVSLAFVFLEMATVLFGETLHNMRKPMKRLYEGCEKPTVRYSEEDLEIEKWLGVLEKTAKDTPWKLPEQFTRSIHAEPCYVENFLGAIRDMMSAKRNNHDSLKQAWGVFGRLSGHCPSPQFR</sequence>
<dbReference type="PANTHER" id="PTHR24361">
    <property type="entry name" value="MITOGEN-ACTIVATED KINASE KINASE KINASE"/>
    <property type="match status" value="1"/>
</dbReference>
<dbReference type="SMART" id="SM00220">
    <property type="entry name" value="S_TKc"/>
    <property type="match status" value="1"/>
</dbReference>
<feature type="coiled-coil region" evidence="1">
    <location>
        <begin position="81"/>
        <end position="108"/>
    </location>
</feature>
<dbReference type="GO" id="GO:0005524">
    <property type="term" value="F:ATP binding"/>
    <property type="evidence" value="ECO:0007669"/>
    <property type="project" value="InterPro"/>
</dbReference>
<dbReference type="CDD" id="cd00180">
    <property type="entry name" value="PKc"/>
    <property type="match status" value="1"/>
</dbReference>
<dbReference type="EMBL" id="CAINUL010000005">
    <property type="protein sequence ID" value="CAD0109821.1"/>
    <property type="molecule type" value="Genomic_DNA"/>
</dbReference>
<dbReference type="GO" id="GO:0005737">
    <property type="term" value="C:cytoplasm"/>
    <property type="evidence" value="ECO:0007669"/>
    <property type="project" value="TreeGrafter"/>
</dbReference>
<dbReference type="InterPro" id="IPR053235">
    <property type="entry name" value="Ser_Thr_kinase"/>
</dbReference>
<dbReference type="PROSITE" id="PS00108">
    <property type="entry name" value="PROTEIN_KINASE_ST"/>
    <property type="match status" value="1"/>
</dbReference>
<feature type="domain" description="Protein kinase" evidence="2">
    <location>
        <begin position="39"/>
        <end position="379"/>
    </location>
</feature>
<gene>
    <name evidence="3" type="ORF">AWRI4620_LOCUS4076</name>
</gene>
<accession>A0A9N8KHJ7</accession>
<dbReference type="InterPro" id="IPR011009">
    <property type="entry name" value="Kinase-like_dom_sf"/>
</dbReference>
<comment type="caution">
    <text evidence="3">The sequence shown here is derived from an EMBL/GenBank/DDBJ whole genome shotgun (WGS) entry which is preliminary data.</text>
</comment>
<proteinExistence type="predicted"/>
<reference evidence="3" key="1">
    <citation type="submission" date="2020-06" db="EMBL/GenBank/DDBJ databases">
        <authorList>
            <person name="Onetto C."/>
        </authorList>
    </citation>
    <scope>NUCLEOTIDE SEQUENCE</scope>
</reference>
<evidence type="ECO:0000259" key="2">
    <source>
        <dbReference type="PROSITE" id="PS50011"/>
    </source>
</evidence>
<dbReference type="Gene3D" id="1.10.510.10">
    <property type="entry name" value="Transferase(Phosphotransferase) domain 1"/>
    <property type="match status" value="1"/>
</dbReference>
<dbReference type="OrthoDB" id="4062651at2759"/>
<evidence type="ECO:0000256" key="1">
    <source>
        <dbReference type="SAM" id="Coils"/>
    </source>
</evidence>
<dbReference type="PROSITE" id="PS50011">
    <property type="entry name" value="PROTEIN_KINASE_DOM"/>
    <property type="match status" value="1"/>
</dbReference>
<organism evidence="3 4">
    <name type="scientific">Aureobasidium uvarum</name>
    <dbReference type="NCBI Taxonomy" id="2773716"/>
    <lineage>
        <taxon>Eukaryota</taxon>
        <taxon>Fungi</taxon>
        <taxon>Dikarya</taxon>
        <taxon>Ascomycota</taxon>
        <taxon>Pezizomycotina</taxon>
        <taxon>Dothideomycetes</taxon>
        <taxon>Dothideomycetidae</taxon>
        <taxon>Dothideales</taxon>
        <taxon>Saccotheciaceae</taxon>
        <taxon>Aureobasidium</taxon>
    </lineage>
</organism>